<comment type="caution">
    <text evidence="1">The sequence shown here is derived from an EMBL/GenBank/DDBJ whole genome shotgun (WGS) entry which is preliminary data.</text>
</comment>
<keyword evidence="2" id="KW-1185">Reference proteome</keyword>
<gene>
    <name evidence="1" type="ORF">CVT24_002333</name>
</gene>
<sequence length="137" mass="16070">MSITFNDPVEKDFIQSEEQSFEIPADLTIIDLHYEVVEEQDEFGTLGIAFRAWFYIKGRKYIFTGRFYQRVPRFNGCARIYYKDISQLYGCRTFTGYLGPSAVYLKLCDGVVIAGKLHRRLYRSYRLSGRGRWSCSK</sequence>
<name>A0A409YIR4_9AGAR</name>
<accession>A0A409YIR4</accession>
<dbReference type="Proteomes" id="UP000284842">
    <property type="component" value="Unassembled WGS sequence"/>
</dbReference>
<evidence type="ECO:0000313" key="2">
    <source>
        <dbReference type="Proteomes" id="UP000284842"/>
    </source>
</evidence>
<dbReference type="EMBL" id="NHTK01001139">
    <property type="protein sequence ID" value="PPR02855.1"/>
    <property type="molecule type" value="Genomic_DNA"/>
</dbReference>
<protein>
    <submittedName>
        <fullName evidence="1">Uncharacterized protein</fullName>
    </submittedName>
</protein>
<dbReference type="AlphaFoldDB" id="A0A409YIR4"/>
<proteinExistence type="predicted"/>
<dbReference type="InParanoid" id="A0A409YIR4"/>
<organism evidence="1 2">
    <name type="scientific">Panaeolus cyanescens</name>
    <dbReference type="NCBI Taxonomy" id="181874"/>
    <lineage>
        <taxon>Eukaryota</taxon>
        <taxon>Fungi</taxon>
        <taxon>Dikarya</taxon>
        <taxon>Basidiomycota</taxon>
        <taxon>Agaricomycotina</taxon>
        <taxon>Agaricomycetes</taxon>
        <taxon>Agaricomycetidae</taxon>
        <taxon>Agaricales</taxon>
        <taxon>Agaricineae</taxon>
        <taxon>Galeropsidaceae</taxon>
        <taxon>Panaeolus</taxon>
    </lineage>
</organism>
<reference evidence="1 2" key="1">
    <citation type="journal article" date="2018" name="Evol. Lett.">
        <title>Horizontal gene cluster transfer increased hallucinogenic mushroom diversity.</title>
        <authorList>
            <person name="Reynolds H.T."/>
            <person name="Vijayakumar V."/>
            <person name="Gluck-Thaler E."/>
            <person name="Korotkin H.B."/>
            <person name="Matheny P.B."/>
            <person name="Slot J.C."/>
        </authorList>
    </citation>
    <scope>NUCLEOTIDE SEQUENCE [LARGE SCALE GENOMIC DNA]</scope>
    <source>
        <strain evidence="1 2">2629</strain>
    </source>
</reference>
<evidence type="ECO:0000313" key="1">
    <source>
        <dbReference type="EMBL" id="PPR02855.1"/>
    </source>
</evidence>
<dbReference type="OrthoDB" id="3009566at2759"/>